<dbReference type="SUPFAM" id="SSF101790">
    <property type="entry name" value="Aminomethyltransferase beta-barrel domain"/>
    <property type="match status" value="1"/>
</dbReference>
<evidence type="ECO:0000256" key="1">
    <source>
        <dbReference type="ARBA" id="ARBA00008609"/>
    </source>
</evidence>
<gene>
    <name evidence="7" type="ORF">FR698_05560</name>
</gene>
<protein>
    <submittedName>
        <fullName evidence="7">FAD-dependent oxidoreductase</fullName>
    </submittedName>
</protein>
<dbReference type="Pfam" id="PF01571">
    <property type="entry name" value="GCV_T"/>
    <property type="match status" value="1"/>
</dbReference>
<feature type="domain" description="SoxA A3" evidence="6">
    <location>
        <begin position="515"/>
        <end position="599"/>
    </location>
</feature>
<keyword evidence="8" id="KW-1185">Reference proteome</keyword>
<dbReference type="InterPro" id="IPR023753">
    <property type="entry name" value="FAD/NAD-binding_dom"/>
</dbReference>
<dbReference type="InterPro" id="IPR036188">
    <property type="entry name" value="FAD/NAD-bd_sf"/>
</dbReference>
<dbReference type="PRINTS" id="PR00469">
    <property type="entry name" value="PNDRDTASEII"/>
</dbReference>
<keyword evidence="2" id="KW-0560">Oxidoreductase</keyword>
<evidence type="ECO:0000259" key="6">
    <source>
        <dbReference type="Pfam" id="PF17806"/>
    </source>
</evidence>
<dbReference type="PRINTS" id="PR00368">
    <property type="entry name" value="FADPNR"/>
</dbReference>
<dbReference type="SUPFAM" id="SSF51905">
    <property type="entry name" value="FAD/NAD(P)-binding domain"/>
    <property type="match status" value="1"/>
</dbReference>
<dbReference type="Pfam" id="PF07992">
    <property type="entry name" value="Pyr_redox_2"/>
    <property type="match status" value="1"/>
</dbReference>
<dbReference type="InterPro" id="IPR028896">
    <property type="entry name" value="GcvT/YgfZ/DmdA"/>
</dbReference>
<dbReference type="Proteomes" id="UP000321201">
    <property type="component" value="Unassembled WGS sequence"/>
</dbReference>
<dbReference type="InterPro" id="IPR042204">
    <property type="entry name" value="2Fe-2S-bd_N"/>
</dbReference>
<dbReference type="InterPro" id="IPR029043">
    <property type="entry name" value="GcvT/YgfZ_C"/>
</dbReference>
<reference evidence="7 8" key="1">
    <citation type="submission" date="2019-08" db="EMBL/GenBank/DDBJ databases">
        <title>Pelomicrobium methylotrophicum gen. nov., sp. nov. a moderately thermophilic, facultatively anaerobic, lithoautotrophic and methylotrophic bacterium isolated from a terrestrial mud volcano.</title>
        <authorList>
            <person name="Slobodkina G.B."/>
            <person name="Merkel A.Y."/>
            <person name="Slobodkin A.I."/>
        </authorList>
    </citation>
    <scope>NUCLEOTIDE SEQUENCE [LARGE SCALE GENOMIC DNA]</scope>
    <source>
        <strain evidence="7 8">SM250</strain>
    </source>
</reference>
<proteinExistence type="inferred from homology"/>
<evidence type="ECO:0000259" key="4">
    <source>
        <dbReference type="Pfam" id="PF07992"/>
    </source>
</evidence>
<dbReference type="AlphaFoldDB" id="A0A5C7EJP4"/>
<accession>A0A5C7EJP4</accession>
<dbReference type="Gene3D" id="1.10.10.1100">
    <property type="entry name" value="BFD-like [2Fe-2S]-binding domain"/>
    <property type="match status" value="1"/>
</dbReference>
<dbReference type="OrthoDB" id="5287468at2"/>
<feature type="domain" description="Aminomethyltransferase C-terminal" evidence="5">
    <location>
        <begin position="899"/>
        <end position="977"/>
    </location>
</feature>
<feature type="domain" description="FAD/NAD(P)-binding" evidence="4">
    <location>
        <begin position="185"/>
        <end position="463"/>
    </location>
</feature>
<feature type="domain" description="GCVT N-terminal" evidence="3">
    <location>
        <begin position="610"/>
        <end position="878"/>
    </location>
</feature>
<dbReference type="GO" id="GO:0016491">
    <property type="term" value="F:oxidoreductase activity"/>
    <property type="evidence" value="ECO:0007669"/>
    <property type="project" value="UniProtKB-KW"/>
</dbReference>
<evidence type="ECO:0000313" key="7">
    <source>
        <dbReference type="EMBL" id="TXF12692.1"/>
    </source>
</evidence>
<comment type="caution">
    <text evidence="7">The sequence shown here is derived from an EMBL/GenBank/DDBJ whole genome shotgun (WGS) entry which is preliminary data.</text>
</comment>
<comment type="similarity">
    <text evidence="1">Belongs to the GcvT family.</text>
</comment>
<dbReference type="InterPro" id="IPR041854">
    <property type="entry name" value="BFD-like_2Fe2S-bd_dom_sf"/>
</dbReference>
<evidence type="ECO:0000256" key="2">
    <source>
        <dbReference type="ARBA" id="ARBA00023002"/>
    </source>
</evidence>
<organism evidence="7 8">
    <name type="scientific">Pelomicrobium methylotrophicum</name>
    <dbReference type="NCBI Taxonomy" id="2602750"/>
    <lineage>
        <taxon>Bacteria</taxon>
        <taxon>Pseudomonadati</taxon>
        <taxon>Pseudomonadota</taxon>
        <taxon>Hydrogenophilia</taxon>
        <taxon>Hydrogenophilia incertae sedis</taxon>
        <taxon>Pelomicrobium</taxon>
    </lineage>
</organism>
<dbReference type="Gene3D" id="3.10.20.440">
    <property type="entry name" value="2Fe-2S iron-sulphur cluster binding domain, sarcosine oxidase, alpha subunit, N-terminal domain"/>
    <property type="match status" value="1"/>
</dbReference>
<dbReference type="InterPro" id="IPR006222">
    <property type="entry name" value="GCVT_N"/>
</dbReference>
<evidence type="ECO:0000313" key="8">
    <source>
        <dbReference type="Proteomes" id="UP000321201"/>
    </source>
</evidence>
<dbReference type="Pfam" id="PF17806">
    <property type="entry name" value="SO_alpha_A3"/>
    <property type="match status" value="1"/>
</dbReference>
<dbReference type="SUPFAM" id="SSF103025">
    <property type="entry name" value="Folate-binding domain"/>
    <property type="match status" value="1"/>
</dbReference>
<dbReference type="PANTHER" id="PTHR43757">
    <property type="entry name" value="AMINOMETHYLTRANSFERASE"/>
    <property type="match status" value="1"/>
</dbReference>
<dbReference type="Gene3D" id="3.50.50.60">
    <property type="entry name" value="FAD/NAD(P)-binding domain"/>
    <property type="match status" value="1"/>
</dbReference>
<dbReference type="Pfam" id="PF13510">
    <property type="entry name" value="Fer2_4"/>
    <property type="match status" value="1"/>
</dbReference>
<dbReference type="EMBL" id="VPFL01000005">
    <property type="protein sequence ID" value="TXF12692.1"/>
    <property type="molecule type" value="Genomic_DNA"/>
</dbReference>
<name>A0A5C7EJP4_9PROT</name>
<sequence length="985" mass="107419">MTGRLPTVTSELVVDPEKPAGARLPEVAGEWIDRRRPVMFSFEGEPYVGFAGDTVTSALWAAGVRVLGRSFKYHRPRGVLSMANHDVNAMMQDGTKLNLRADVTPLREGMKLVAVNTFGGLKKDRARFLDHLSPLLPVGFYYKTFHSPKWMFPRWEKMIRALAGLGTVKFDTPRIRTPKRYDFTDVLVVGAGPSGLSAALAAAKAGAKVVIVDENAGVGGSLGYNRGAEDEPLTVLANLMEAVKAEPNIDLRLGTVAAGYYADHWVPLVDEDRMTKMRARAVIVASGAYEQPAVFHNNDLPGVMLASAAQRLIYRYAVKPMNEAVVLVANTDGYRACLDLHRHGVKVAAVVDLRHEGEASAYGARVERMGIPVFRGHCVYEAVPNRGKTGVAGAVICRLSQAGEPEPRTAVTLPCDGIAMSVGWAPAASLLYQASARMRYAAEVQQFVPQALPPGIFAAGRVNGVYTLRNKLKDGERAGLAAAAYLGIGRVEVPAAPPAEGVSPTHPYPIFDHPKGKNFVDFDEDLQLKDFLNAVQEGFDNIELLKRYTTVGMGPSQGKHSNMNAVRILARMTGQDIMEIGTTTARPFFHPVPMSHLAGRGFHPERLTPLHERHKAAGARFMQAGAWLRPEYYPVPGKTRAEAIREEVKAVRTAVGLIDVGTLGKMEVYGPDAGEFLERVYTGRFANMKVGTTRYAVMLDESGVIIDDGVVARLSEQMFYFTTTTSGSVAVYRELTRLNTMWRLNVGIVNATGAYGAINLAGPRSREVLAALTDLDVSEQAFPFLAVREGLVAGIPARLMRVGFVGEIGYEIHVPADCTLHVWDSMMEAGKRFGIRPFGVEAQRMLRLEKGHIIIGQDTDGLTTPYEANLGWAVKMDKRFFIGQRSLRILQKKPLKQILVGFLLDEGGLAPKECHLIISGNRIAGRVTSVGYSEAMGRVVGLAFIDPALSQPGTRFSIRVDGGTLVTAQVVRTPFYDPEGQRQKL</sequence>
<dbReference type="InterPro" id="IPR013977">
    <property type="entry name" value="GcvT_C"/>
</dbReference>
<dbReference type="Gene3D" id="3.30.1360.120">
    <property type="entry name" value="Probable tRNA modification gtpase trme, domain 1"/>
    <property type="match status" value="1"/>
</dbReference>
<dbReference type="PANTHER" id="PTHR43757:SF15">
    <property type="entry name" value="PYRUVATE DEHYDROGENASE PHOSPHATASE REGULATORY SUBUNIT, MITOCHONDRIAL-LIKE"/>
    <property type="match status" value="1"/>
</dbReference>
<dbReference type="InterPro" id="IPR027266">
    <property type="entry name" value="TrmE/GcvT-like"/>
</dbReference>
<dbReference type="Pfam" id="PF08669">
    <property type="entry name" value="GCV_T_C"/>
    <property type="match status" value="1"/>
</dbReference>
<evidence type="ECO:0000259" key="3">
    <source>
        <dbReference type="Pfam" id="PF01571"/>
    </source>
</evidence>
<dbReference type="InterPro" id="IPR041117">
    <property type="entry name" value="SoxA_A3"/>
</dbReference>
<evidence type="ECO:0000259" key="5">
    <source>
        <dbReference type="Pfam" id="PF08669"/>
    </source>
</evidence>
<dbReference type="InParanoid" id="A0A5C7EJP4"/>